<dbReference type="RefSeq" id="WP_396640229.1">
    <property type="nucleotide sequence ID" value="NZ_JBIQWL010000002.1"/>
</dbReference>
<reference evidence="3 4" key="1">
    <citation type="submission" date="2024-09" db="EMBL/GenBank/DDBJ databases">
        <authorList>
            <person name="Pan X."/>
        </authorList>
    </citation>
    <scope>NUCLEOTIDE SEQUENCE [LARGE SCALE GENOMIC DNA]</scope>
    <source>
        <strain evidence="3 4">B2969</strain>
    </source>
</reference>
<protein>
    <recommendedName>
        <fullName evidence="5">Nitrate ABC transporter substrate-binding protein</fullName>
    </recommendedName>
</protein>
<feature type="chain" id="PRO_5046834757" description="Nitrate ABC transporter substrate-binding protein" evidence="2">
    <location>
        <begin position="24"/>
        <end position="191"/>
    </location>
</feature>
<dbReference type="EMBL" id="JBIQWL010000002">
    <property type="protein sequence ID" value="MFH8250297.1"/>
    <property type="molecule type" value="Genomic_DNA"/>
</dbReference>
<proteinExistence type="predicted"/>
<feature type="region of interest" description="Disordered" evidence="1">
    <location>
        <begin position="25"/>
        <end position="61"/>
    </location>
</feature>
<evidence type="ECO:0000313" key="4">
    <source>
        <dbReference type="Proteomes" id="UP001610861"/>
    </source>
</evidence>
<gene>
    <name evidence="3" type="ORF">ACH3VR_08030</name>
</gene>
<dbReference type="PROSITE" id="PS51257">
    <property type="entry name" value="PROKAR_LIPOPROTEIN"/>
    <property type="match status" value="1"/>
</dbReference>
<comment type="caution">
    <text evidence="3">The sequence shown here is derived from an EMBL/GenBank/DDBJ whole genome shotgun (WGS) entry which is preliminary data.</text>
</comment>
<evidence type="ECO:0000256" key="2">
    <source>
        <dbReference type="SAM" id="SignalP"/>
    </source>
</evidence>
<sequence length="191" mass="20023">MTRLLPRYVAIATIAATALLASACSSPAPEPTTAPTKTAEVKPSVAPEATPTATADAGADPTCETIISSTTVADFESLGWTSLSDPFSVGGVDLDGGVQCIWGDFSTASDHVQIFGWAPITDAEAKKAQDALEGEGWRVEESADGVYVTESADTVQTPDDQGYGLTYLFGEGWVKYADTKQGIILIEWPQS</sequence>
<organism evidence="3 4">
    <name type="scientific">Microbacterium alkaliflavum</name>
    <dbReference type="NCBI Taxonomy" id="3248839"/>
    <lineage>
        <taxon>Bacteria</taxon>
        <taxon>Bacillati</taxon>
        <taxon>Actinomycetota</taxon>
        <taxon>Actinomycetes</taxon>
        <taxon>Micrococcales</taxon>
        <taxon>Microbacteriaceae</taxon>
        <taxon>Microbacterium</taxon>
    </lineage>
</organism>
<keyword evidence="2" id="KW-0732">Signal</keyword>
<accession>A0ABW7Q7S6</accession>
<evidence type="ECO:0000256" key="1">
    <source>
        <dbReference type="SAM" id="MobiDB-lite"/>
    </source>
</evidence>
<feature type="signal peptide" evidence="2">
    <location>
        <begin position="1"/>
        <end position="23"/>
    </location>
</feature>
<dbReference type="Proteomes" id="UP001610861">
    <property type="component" value="Unassembled WGS sequence"/>
</dbReference>
<evidence type="ECO:0000313" key="3">
    <source>
        <dbReference type="EMBL" id="MFH8250297.1"/>
    </source>
</evidence>
<evidence type="ECO:0008006" key="5">
    <source>
        <dbReference type="Google" id="ProtNLM"/>
    </source>
</evidence>
<keyword evidence="4" id="KW-1185">Reference proteome</keyword>
<name>A0ABW7Q7S6_9MICO</name>